<evidence type="ECO:0000313" key="4">
    <source>
        <dbReference type="Proteomes" id="UP000228934"/>
    </source>
</evidence>
<keyword evidence="4" id="KW-1185">Reference proteome</keyword>
<reference evidence="4" key="1">
    <citation type="journal article" date="2017" name="Nat. Commun.">
        <title>The North American bullfrog draft genome provides insight into hormonal regulation of long noncoding RNA.</title>
        <authorList>
            <person name="Hammond S.A."/>
            <person name="Warren R.L."/>
            <person name="Vandervalk B.P."/>
            <person name="Kucuk E."/>
            <person name="Khan H."/>
            <person name="Gibb E.A."/>
            <person name="Pandoh P."/>
            <person name="Kirk H."/>
            <person name="Zhao Y."/>
            <person name="Jones M."/>
            <person name="Mungall A.J."/>
            <person name="Coope R."/>
            <person name="Pleasance S."/>
            <person name="Moore R.A."/>
            <person name="Holt R.A."/>
            <person name="Round J.M."/>
            <person name="Ohora S."/>
            <person name="Walle B.V."/>
            <person name="Veldhoen N."/>
            <person name="Helbing C.C."/>
            <person name="Birol I."/>
        </authorList>
    </citation>
    <scope>NUCLEOTIDE SEQUENCE [LARGE SCALE GENOMIC DNA]</scope>
</reference>
<feature type="compositionally biased region" description="Basic and acidic residues" evidence="2">
    <location>
        <begin position="1"/>
        <end position="21"/>
    </location>
</feature>
<protein>
    <submittedName>
        <fullName evidence="3">Uncharacterized protein</fullName>
    </submittedName>
</protein>
<proteinExistence type="predicted"/>
<evidence type="ECO:0000256" key="1">
    <source>
        <dbReference type="SAM" id="Coils"/>
    </source>
</evidence>
<gene>
    <name evidence="3" type="ORF">AB205_0177680</name>
</gene>
<dbReference type="EMBL" id="KV931042">
    <property type="protein sequence ID" value="PIO32521.1"/>
    <property type="molecule type" value="Genomic_DNA"/>
</dbReference>
<organism evidence="3 4">
    <name type="scientific">Aquarana catesbeiana</name>
    <name type="common">American bullfrog</name>
    <name type="synonym">Rana catesbeiana</name>
    <dbReference type="NCBI Taxonomy" id="8400"/>
    <lineage>
        <taxon>Eukaryota</taxon>
        <taxon>Metazoa</taxon>
        <taxon>Chordata</taxon>
        <taxon>Craniata</taxon>
        <taxon>Vertebrata</taxon>
        <taxon>Euteleostomi</taxon>
        <taxon>Amphibia</taxon>
        <taxon>Batrachia</taxon>
        <taxon>Anura</taxon>
        <taxon>Neobatrachia</taxon>
        <taxon>Ranoidea</taxon>
        <taxon>Ranidae</taxon>
        <taxon>Aquarana</taxon>
    </lineage>
</organism>
<accession>A0A2G9RZ63</accession>
<feature type="region of interest" description="Disordered" evidence="2">
    <location>
        <begin position="1"/>
        <end position="34"/>
    </location>
</feature>
<sequence length="108" mass="12162">EKRLGTSEDTRNPPLTEEGKQRTPQPQDVEGGEVDDVVEIVTTTGDVHVVEEHAPHFTSASAQILIQEIMVCSRDLDIIKQKNNEVEQKLKNMIDVLENLNNNKMPPF</sequence>
<feature type="non-terminal residue" evidence="3">
    <location>
        <position position="1"/>
    </location>
</feature>
<evidence type="ECO:0000313" key="3">
    <source>
        <dbReference type="EMBL" id="PIO32521.1"/>
    </source>
</evidence>
<evidence type="ECO:0000256" key="2">
    <source>
        <dbReference type="SAM" id="MobiDB-lite"/>
    </source>
</evidence>
<dbReference type="AlphaFoldDB" id="A0A2G9RZ63"/>
<keyword evidence="1" id="KW-0175">Coiled coil</keyword>
<name>A0A2G9RZ63_AQUCT</name>
<dbReference type="Proteomes" id="UP000228934">
    <property type="component" value="Unassembled WGS sequence"/>
</dbReference>
<feature type="coiled-coil region" evidence="1">
    <location>
        <begin position="76"/>
        <end position="103"/>
    </location>
</feature>